<sequence>MAESEAESAVQGGAKKRIRANSSAEDEQQNRIRLQVVRPGWEPSQDVNTFGQDVRQAFYQTLFRNKGNGRLFLRPPTLVTRRGSSGGNDYLVRFESEGINISDYLRENHSLAFVVYRNYVPVQGNGSPLLIFESESLLFISNALIEAGMEYLTKQPDFQLLFPDFDLRTEIRAPYLFWYSFRSSYQTTLSSLSTHHQPLMGAFADWITNAKEWEYSRVDALLSKGTITPEYMSYLVKPGNVVVRKDGSFQAYLATSWVKEEPAPLQGHPVAQNNNRFWGVTAWSYEIDGTFYRKGTTLKFGVNAKNPPEELDLKDSGVTPLKYTSPEVQRRLRERGNTYWQFREKKLVSYGGNAAFGHLGNNRARYVIDFKTHRSLYQREQHVDIETAKVSLAGFDPDVCLPVPHVYLFPPTIPGFDLSGKKWVQLEVDRIQDICWNKSAFENLVLEEETKELLRATVTGQHEVDSGADLISGKGKGLTILRKPLYRITSSDIGMEPEKAEQCLTSALQLAKIWGCIILLDDADVLLQERSTSDKKYNALVAVFLRFLDYHDRIIILTTNRVGTIDEAFKSRIQVALHCPNQTRSQRHKIWRNFLNHLKRFDQSDVDFDDIECYLSELAEISMTGRQIRNAITAARRLAKSRGRKMTNTELKHVINVTAKFDTYLTSVKEGLTDDDIARESGLR</sequence>
<evidence type="ECO:0000313" key="5">
    <source>
        <dbReference type="EMBL" id="KAL2872492.1"/>
    </source>
</evidence>
<evidence type="ECO:0000259" key="3">
    <source>
        <dbReference type="Pfam" id="PF22942"/>
    </source>
</evidence>
<organism evidence="5 6">
    <name type="scientific">Aspergillus lucknowensis</name>
    <dbReference type="NCBI Taxonomy" id="176173"/>
    <lineage>
        <taxon>Eukaryota</taxon>
        <taxon>Fungi</taxon>
        <taxon>Dikarya</taxon>
        <taxon>Ascomycota</taxon>
        <taxon>Pezizomycotina</taxon>
        <taxon>Eurotiomycetes</taxon>
        <taxon>Eurotiomycetidae</taxon>
        <taxon>Eurotiales</taxon>
        <taxon>Aspergillaceae</taxon>
        <taxon>Aspergillus</taxon>
        <taxon>Aspergillus subgen. Nidulantes</taxon>
    </lineage>
</organism>
<feature type="domain" description="DUF7025" evidence="3">
    <location>
        <begin position="219"/>
        <end position="297"/>
    </location>
</feature>
<evidence type="ECO:0000313" key="6">
    <source>
        <dbReference type="Proteomes" id="UP001610432"/>
    </source>
</evidence>
<dbReference type="SUPFAM" id="SSF52540">
    <property type="entry name" value="P-loop containing nucleoside triphosphate hydrolases"/>
    <property type="match status" value="1"/>
</dbReference>
<dbReference type="Gene3D" id="3.40.50.300">
    <property type="entry name" value="P-loop containing nucleotide triphosphate hydrolases"/>
    <property type="match status" value="1"/>
</dbReference>
<keyword evidence="6" id="KW-1185">Reference proteome</keyword>
<dbReference type="InterPro" id="IPR003959">
    <property type="entry name" value="ATPase_AAA_core"/>
</dbReference>
<accession>A0ABR4M7B3</accession>
<dbReference type="Pfam" id="PF00004">
    <property type="entry name" value="AAA"/>
    <property type="match status" value="1"/>
</dbReference>
<feature type="region of interest" description="Disordered" evidence="1">
    <location>
        <begin position="1"/>
        <end position="29"/>
    </location>
</feature>
<feature type="domain" description="AAA+ ATPase lid" evidence="4">
    <location>
        <begin position="584"/>
        <end position="670"/>
    </location>
</feature>
<evidence type="ECO:0000259" key="4">
    <source>
        <dbReference type="Pfam" id="PF23232"/>
    </source>
</evidence>
<feature type="domain" description="ATPase AAA-type core" evidence="2">
    <location>
        <begin position="480"/>
        <end position="580"/>
    </location>
</feature>
<name>A0ABR4M7B3_9EURO</name>
<dbReference type="InterPro" id="IPR027417">
    <property type="entry name" value="P-loop_NTPase"/>
</dbReference>
<protein>
    <recommendedName>
        <fullName evidence="7">ATPase AAA-type core domain-containing protein</fullName>
    </recommendedName>
</protein>
<gene>
    <name evidence="5" type="ORF">BJX67DRAFT_369148</name>
</gene>
<evidence type="ECO:0000256" key="1">
    <source>
        <dbReference type="SAM" id="MobiDB-lite"/>
    </source>
</evidence>
<dbReference type="InterPro" id="IPR054289">
    <property type="entry name" value="DUF7025"/>
</dbReference>
<dbReference type="InterPro" id="IPR056599">
    <property type="entry name" value="AAA_lid_fung"/>
</dbReference>
<dbReference type="RefSeq" id="XP_070891470.1">
    <property type="nucleotide sequence ID" value="XM_071030720.1"/>
</dbReference>
<dbReference type="Pfam" id="PF22942">
    <property type="entry name" value="DUF7025"/>
    <property type="match status" value="1"/>
</dbReference>
<reference evidence="5 6" key="1">
    <citation type="submission" date="2024-07" db="EMBL/GenBank/DDBJ databases">
        <title>Section-level genome sequencing and comparative genomics of Aspergillus sections Usti and Cavernicolus.</title>
        <authorList>
            <consortium name="Lawrence Berkeley National Laboratory"/>
            <person name="Nybo J.L."/>
            <person name="Vesth T.C."/>
            <person name="Theobald S."/>
            <person name="Frisvad J.C."/>
            <person name="Larsen T.O."/>
            <person name="Kjaerboelling I."/>
            <person name="Rothschild-Mancinelli K."/>
            <person name="Lyhne E.K."/>
            <person name="Kogle M.E."/>
            <person name="Barry K."/>
            <person name="Clum A."/>
            <person name="Na H."/>
            <person name="Ledsgaard L."/>
            <person name="Lin J."/>
            <person name="Lipzen A."/>
            <person name="Kuo A."/>
            <person name="Riley R."/>
            <person name="Mondo S."/>
            <person name="Labutti K."/>
            <person name="Haridas S."/>
            <person name="Pangalinan J."/>
            <person name="Salamov A.A."/>
            <person name="Simmons B.A."/>
            <person name="Magnuson J.K."/>
            <person name="Chen J."/>
            <person name="Drula E."/>
            <person name="Henrissat B."/>
            <person name="Wiebenga A."/>
            <person name="Lubbers R.J."/>
            <person name="Gomes A.C."/>
            <person name="Macurrencykelacurrency M.R."/>
            <person name="Stajich J."/>
            <person name="Grigoriev I.V."/>
            <person name="Mortensen U.H."/>
            <person name="De Vries R.P."/>
            <person name="Baker S.E."/>
            <person name="Andersen M.R."/>
        </authorList>
    </citation>
    <scope>NUCLEOTIDE SEQUENCE [LARGE SCALE GENOMIC DNA]</scope>
    <source>
        <strain evidence="5 6">CBS 449.75</strain>
    </source>
</reference>
<comment type="caution">
    <text evidence="5">The sequence shown here is derived from an EMBL/GenBank/DDBJ whole genome shotgun (WGS) entry which is preliminary data.</text>
</comment>
<proteinExistence type="predicted"/>
<dbReference type="Proteomes" id="UP001610432">
    <property type="component" value="Unassembled WGS sequence"/>
</dbReference>
<evidence type="ECO:0008006" key="7">
    <source>
        <dbReference type="Google" id="ProtNLM"/>
    </source>
</evidence>
<dbReference type="Pfam" id="PF23232">
    <property type="entry name" value="AAA_lid_13"/>
    <property type="match status" value="1"/>
</dbReference>
<dbReference type="PANTHER" id="PTHR46411:SF2">
    <property type="entry name" value="AAA+ ATPASE DOMAIN-CONTAINING PROTEIN"/>
    <property type="match status" value="1"/>
</dbReference>
<dbReference type="EMBL" id="JBFXLQ010000001">
    <property type="protein sequence ID" value="KAL2872492.1"/>
    <property type="molecule type" value="Genomic_DNA"/>
</dbReference>
<evidence type="ECO:0000259" key="2">
    <source>
        <dbReference type="Pfam" id="PF00004"/>
    </source>
</evidence>
<dbReference type="GeneID" id="98145792"/>
<dbReference type="PANTHER" id="PTHR46411">
    <property type="entry name" value="FAMILY ATPASE, PUTATIVE-RELATED"/>
    <property type="match status" value="1"/>
</dbReference>